<keyword evidence="3" id="KW-1185">Reference proteome</keyword>
<evidence type="ECO:0000313" key="3">
    <source>
        <dbReference type="Proteomes" id="UP000006514"/>
    </source>
</evidence>
<dbReference type="eggNOG" id="ENOG502T05I">
    <property type="taxonomic scope" value="Eukaryota"/>
</dbReference>
<proteinExistence type="predicted"/>
<reference evidence="3" key="1">
    <citation type="journal article" date="2012" name="Science">
        <title>The Paleozoic origin of enzymatic lignin decomposition reconstructed from 31 fungal genomes.</title>
        <authorList>
            <person name="Floudas D."/>
            <person name="Binder M."/>
            <person name="Riley R."/>
            <person name="Barry K."/>
            <person name="Blanchette R.A."/>
            <person name="Henrissat B."/>
            <person name="Martinez A.T."/>
            <person name="Otillar R."/>
            <person name="Spatafora J.W."/>
            <person name="Yadav J.S."/>
            <person name="Aerts A."/>
            <person name="Benoit I."/>
            <person name="Boyd A."/>
            <person name="Carlson A."/>
            <person name="Copeland A."/>
            <person name="Coutinho P.M."/>
            <person name="de Vries R.P."/>
            <person name="Ferreira P."/>
            <person name="Findley K."/>
            <person name="Foster B."/>
            <person name="Gaskell J."/>
            <person name="Glotzer D."/>
            <person name="Gorecki P."/>
            <person name="Heitman J."/>
            <person name="Hesse C."/>
            <person name="Hori C."/>
            <person name="Igarashi K."/>
            <person name="Jurgens J.A."/>
            <person name="Kallen N."/>
            <person name="Kersten P."/>
            <person name="Kohler A."/>
            <person name="Kuees U."/>
            <person name="Kumar T.K.A."/>
            <person name="Kuo A."/>
            <person name="LaButti K."/>
            <person name="Larrondo L.F."/>
            <person name="Lindquist E."/>
            <person name="Ling A."/>
            <person name="Lombard V."/>
            <person name="Lucas S."/>
            <person name="Lundell T."/>
            <person name="Martin R."/>
            <person name="McLaughlin D.J."/>
            <person name="Morgenstern I."/>
            <person name="Morin E."/>
            <person name="Murat C."/>
            <person name="Nagy L.G."/>
            <person name="Nolan M."/>
            <person name="Ohm R.A."/>
            <person name="Patyshakuliyeva A."/>
            <person name="Rokas A."/>
            <person name="Ruiz-Duenas F.J."/>
            <person name="Sabat G."/>
            <person name="Salamov A."/>
            <person name="Samejima M."/>
            <person name="Schmutz J."/>
            <person name="Slot J.C."/>
            <person name="St John F."/>
            <person name="Stenlid J."/>
            <person name="Sun H."/>
            <person name="Sun S."/>
            <person name="Syed K."/>
            <person name="Tsang A."/>
            <person name="Wiebenga A."/>
            <person name="Young D."/>
            <person name="Pisabarro A."/>
            <person name="Eastwood D.C."/>
            <person name="Martin F."/>
            <person name="Cullen D."/>
            <person name="Grigoriev I.V."/>
            <person name="Hibbett D.S."/>
        </authorList>
    </citation>
    <scope>NUCLEOTIDE SEQUENCE [LARGE SCALE GENOMIC DNA]</scope>
    <source>
        <strain evidence="3">TFB10046</strain>
    </source>
</reference>
<accession>J0CU62</accession>
<evidence type="ECO:0000313" key="2">
    <source>
        <dbReference type="EMBL" id="EJD33876.1"/>
    </source>
</evidence>
<organism evidence="2 3">
    <name type="scientific">Auricularia subglabra (strain TFB-10046 / SS5)</name>
    <name type="common">White-rot fungus</name>
    <name type="synonym">Auricularia delicata (strain TFB10046)</name>
    <dbReference type="NCBI Taxonomy" id="717982"/>
    <lineage>
        <taxon>Eukaryota</taxon>
        <taxon>Fungi</taxon>
        <taxon>Dikarya</taxon>
        <taxon>Basidiomycota</taxon>
        <taxon>Agaricomycotina</taxon>
        <taxon>Agaricomycetes</taxon>
        <taxon>Auriculariales</taxon>
        <taxon>Auriculariaceae</taxon>
        <taxon>Auricularia</taxon>
    </lineage>
</organism>
<dbReference type="Proteomes" id="UP000006514">
    <property type="component" value="Unassembled WGS sequence"/>
</dbReference>
<gene>
    <name evidence="2" type="ORF">AURDEDRAFT_177057</name>
</gene>
<dbReference type="OrthoDB" id="3061185at2759"/>
<protein>
    <submittedName>
        <fullName evidence="2">Uncharacterized protein</fullName>
    </submittedName>
</protein>
<name>J0CU62_AURST</name>
<dbReference type="AlphaFoldDB" id="J0CU62"/>
<evidence type="ECO:0000256" key="1">
    <source>
        <dbReference type="SAM" id="MobiDB-lite"/>
    </source>
</evidence>
<feature type="region of interest" description="Disordered" evidence="1">
    <location>
        <begin position="232"/>
        <end position="259"/>
    </location>
</feature>
<sequence>MAKATTRENSEAIPAKGAVYDPLQPRRFALTIDLKVKVESLPTWDGSDDNALQYFDALNEWARAGRNGDLIHQLPEAAPLRWTGNLKMWWSNQMGALRVEMQRDYFAFLSGLRRNWLLGTWLEERSIEFAAMHYRQRGHRDDDPFQYMNRRVFLARVLYDLDPHAMVKQVLVKMPLEWSYIIGEHHIPNTDVLLKHVKDMNRTLTSAMNHAQLDSAQLNRRLEALEAKAAGGNRVWHTKSSDNPFHPAPPAKPQPASVHYAGEKDWWEDDVKPDKSAPRAWDEEKNVKHEVLIHLGMVCLASGSKKMRPPPPEGYKFLESTVISK</sequence>
<dbReference type="KEGG" id="adl:AURDEDRAFT_177057"/>
<dbReference type="InParanoid" id="J0CU62"/>
<dbReference type="EMBL" id="JH688060">
    <property type="protein sequence ID" value="EJD33876.1"/>
    <property type="molecule type" value="Genomic_DNA"/>
</dbReference>